<proteinExistence type="predicted"/>
<gene>
    <name evidence="2" type="ORF">AK812_SmicGene37329</name>
</gene>
<dbReference type="PANTHER" id="PTHR13833">
    <property type="match status" value="1"/>
</dbReference>
<dbReference type="Proteomes" id="UP000186817">
    <property type="component" value="Unassembled WGS sequence"/>
</dbReference>
<evidence type="ECO:0000313" key="2">
    <source>
        <dbReference type="EMBL" id="OLP82044.1"/>
    </source>
</evidence>
<dbReference type="InterPro" id="IPR011042">
    <property type="entry name" value="6-blade_b-propeller_TolB-like"/>
</dbReference>
<dbReference type="OrthoDB" id="424148at2759"/>
<protein>
    <submittedName>
        <fullName evidence="2">Uncharacterized protein</fullName>
    </submittedName>
</protein>
<dbReference type="PANTHER" id="PTHR13833:SF71">
    <property type="entry name" value="NHL DOMAIN-CONTAINING PROTEIN"/>
    <property type="match status" value="1"/>
</dbReference>
<name>A0A1Q9CGJ5_SYMMI</name>
<feature type="region of interest" description="Disordered" evidence="1">
    <location>
        <begin position="47"/>
        <end position="74"/>
    </location>
</feature>
<dbReference type="Gene3D" id="2.120.10.30">
    <property type="entry name" value="TolB, C-terminal domain"/>
    <property type="match status" value="2"/>
</dbReference>
<sequence>MACNRRPNRIVVYKFMSTDRLVVDIWPSQRNYMVEAELGLLISKQHAPGTVPPRAGPPSLQRTSSATAPKSLGLPPRLMRLRSEVGPSATMPGLRRISTALDTKVKGIPAPWKDRWTLPGATLKRRGSALLGELSLRDLEGLQTLIGEQTALDLSLEVSSGTPEFQTQAFPWSSSVTILLAMRSGASMLELYEQAAAAVLQEWVKRSVYAACYLHFSLLALFTEQLLPVHPNGMLLEALGTALQSLEDGGLEHVVASAACLGQVVLRDGAIPEVPNFCWELLESLLDRFPAIPPVAEKKPEEAREGQGQEKLLAFAKGLQSWWLQGLPMSPVERLGLLEQITAFVSALALSESRSFWPCYRGHLLLPLIPRFHESLPAFAWPSLGGSKKVTDVVLLSAAPQPKPVKKGPPVLLRAATALQANWADAVRDLRETAGRLAVHGDELLRTVREAQALVREMLSRSPSEAISKAALHGAESTLEGVVPKIEEWQGAAAEAMEWVTQEDVRQKERVATSRSIHQALKEMPSTSSTVASVSTLKIPADIISGEVQDIARAGEMLLVSASNMQSKKGYLYLLENCSGPSPKCSVVVSEESSIGFRDGALQDALFGQLAVGLCGCEDGSFLVADISNHRIRRVSKTLEVKAVAGSGSKGQRDGKMASATFSSPRALISLGDTILITEDGHPGTVRVLEQGLADSITIPLGRQQQQMQESCLAPDACDPNSAWLAHSRAICRVSKRSGSWTVETVVEIQGITGLTHLWSPDGSTDGLVLSRKKSYTLFFWDRTEAKKSLSIMAGQGASRGSVDGLGTEARLAGPAKQCVLGDGSLLVADGRRLRRIVTQALRESEFARAAESVERHSQLAMQRDAKLREAWEQVLKVLAGPCTDIACARRAICDERFDIEAARSFSRLEASCESIVALVTMAPSMAAALQVLPRKFSSGVAQALHRKLEKYHWPPMLQASKYLAADLEALQQLAGSHFLSETAAVTAVDGPWFSRQVGFSPQLVGLFDMLRRCFPDSRPLHLAMVRWALRRYVRSSFSKIAKELQERNASDEEIARAFADWLSGILQSLGLELEPCEEQRTNSLPWLVEELLLDHLIGDSSDSKYWALQRSAAVADTLGPALRRLLTKALRLIAVDLPMRRSLEALGLRIDAEAIEVPADTRGGLKAELLAVVLENALEPSKKEKAKEADKGKGKGPKKPLSELQDVLRADLLSWGCVLRWFDDVQEHLPAELRARLQKCTEPARGGLALLAQAAHAGTLPVEISDSLLFCKAHICAVGVPRKWQGIRTAQKLYATRPEHRKNVAGKVLATIVRTWHERLVEANVVLQGLVAGRCTVASCKALWPNDTQLLMAVGQVSEDWPDLPAASAIAGLQGGASPAFSQVPSTLLVVSPALSLLGKSSAFRVGAPDGRALETITPMLRILLSAIAWAGFYSSLQAPEASELPLLALELVLGRLQDAEELRLMAVTGSTLQLSDGKIVAWGTSDPSAEWEAAATDLARKLWHSLSVKRCHSALQQTLWGLREKLLDEKTGQKEADAVLDVLGELQGPIGALTAQIDARLLIHPEAVMTSMLNSFEMLQWLRKMPDDSDYLAPCLKRTMLMVRIEVALNRSEMEVPVELWLAAEGRVDESKLSALTADLIYRAKSRFSTLDALLESLSGLEHSTEISGLVDALDFAFSLLGPLSELLGGKADAALARMLQMLKPTSCARWVLCYPRLAAPSPADDKAQEEEEETLAQTPAEARMLYLMLSSPDAAQASAPQRLVEILDFQVRHFHNLEFIQEFDAGAAETCRSIAYWVVKASVTLAASTFDAAFGQAVRILGQNASRC</sequence>
<evidence type="ECO:0000256" key="1">
    <source>
        <dbReference type="SAM" id="MobiDB-lite"/>
    </source>
</evidence>
<comment type="caution">
    <text evidence="2">The sequence shown here is derived from an EMBL/GenBank/DDBJ whole genome shotgun (WGS) entry which is preliminary data.</text>
</comment>
<dbReference type="EMBL" id="LSRX01001227">
    <property type="protein sequence ID" value="OLP82044.1"/>
    <property type="molecule type" value="Genomic_DNA"/>
</dbReference>
<organism evidence="2 3">
    <name type="scientific">Symbiodinium microadriaticum</name>
    <name type="common">Dinoflagellate</name>
    <name type="synonym">Zooxanthella microadriatica</name>
    <dbReference type="NCBI Taxonomy" id="2951"/>
    <lineage>
        <taxon>Eukaryota</taxon>
        <taxon>Sar</taxon>
        <taxon>Alveolata</taxon>
        <taxon>Dinophyceae</taxon>
        <taxon>Suessiales</taxon>
        <taxon>Symbiodiniaceae</taxon>
        <taxon>Symbiodinium</taxon>
    </lineage>
</organism>
<accession>A0A1Q9CGJ5</accession>
<reference evidence="2 3" key="1">
    <citation type="submission" date="2016-02" db="EMBL/GenBank/DDBJ databases">
        <title>Genome analysis of coral dinoflagellate symbionts highlights evolutionary adaptations to a symbiotic lifestyle.</title>
        <authorList>
            <person name="Aranda M."/>
            <person name="Li Y."/>
            <person name="Liew Y.J."/>
            <person name="Baumgarten S."/>
            <person name="Simakov O."/>
            <person name="Wilson M."/>
            <person name="Piel J."/>
            <person name="Ashoor H."/>
            <person name="Bougouffa S."/>
            <person name="Bajic V.B."/>
            <person name="Ryu T."/>
            <person name="Ravasi T."/>
            <person name="Bayer T."/>
            <person name="Micklem G."/>
            <person name="Kim H."/>
            <person name="Bhak J."/>
            <person name="Lajeunesse T.C."/>
            <person name="Voolstra C.R."/>
        </authorList>
    </citation>
    <scope>NUCLEOTIDE SEQUENCE [LARGE SCALE GENOMIC DNA]</scope>
    <source>
        <strain evidence="2 3">CCMP2467</strain>
    </source>
</reference>
<keyword evidence="3" id="KW-1185">Reference proteome</keyword>
<evidence type="ECO:0000313" key="3">
    <source>
        <dbReference type="Proteomes" id="UP000186817"/>
    </source>
</evidence>